<comment type="similarity">
    <text evidence="2">Belongs to the FUN14 family.</text>
</comment>
<evidence type="ECO:0000256" key="1">
    <source>
        <dbReference type="ARBA" id="ARBA00004370"/>
    </source>
</evidence>
<dbReference type="PANTHER" id="PTHR21346:SF0">
    <property type="entry name" value="RE45833P"/>
    <property type="match status" value="1"/>
</dbReference>
<organism evidence="7 8">
    <name type="scientific">Amorphotheca resinae ATCC 22711</name>
    <dbReference type="NCBI Taxonomy" id="857342"/>
    <lineage>
        <taxon>Eukaryota</taxon>
        <taxon>Fungi</taxon>
        <taxon>Dikarya</taxon>
        <taxon>Ascomycota</taxon>
        <taxon>Pezizomycotina</taxon>
        <taxon>Leotiomycetes</taxon>
        <taxon>Helotiales</taxon>
        <taxon>Amorphothecaceae</taxon>
        <taxon>Amorphotheca</taxon>
    </lineage>
</organism>
<proteinExistence type="inferred from homology"/>
<evidence type="ECO:0000313" key="7">
    <source>
        <dbReference type="EMBL" id="PSS18703.1"/>
    </source>
</evidence>
<dbReference type="InterPro" id="IPR007014">
    <property type="entry name" value="FUN14"/>
</dbReference>
<dbReference type="GO" id="GO:0000422">
    <property type="term" value="P:autophagy of mitochondrion"/>
    <property type="evidence" value="ECO:0007669"/>
    <property type="project" value="TreeGrafter"/>
</dbReference>
<evidence type="ECO:0000313" key="8">
    <source>
        <dbReference type="Proteomes" id="UP000241818"/>
    </source>
</evidence>
<keyword evidence="5 6" id="KW-0472">Membrane</keyword>
<dbReference type="AlphaFoldDB" id="A0A2T3B2E2"/>
<dbReference type="InParanoid" id="A0A2T3B2E2"/>
<gene>
    <name evidence="7" type="ORF">M430DRAFT_140180</name>
</gene>
<evidence type="ECO:0000256" key="5">
    <source>
        <dbReference type="ARBA" id="ARBA00023136"/>
    </source>
</evidence>
<keyword evidence="8" id="KW-1185">Reference proteome</keyword>
<dbReference type="GeneID" id="36570733"/>
<dbReference type="Proteomes" id="UP000241818">
    <property type="component" value="Unassembled WGS sequence"/>
</dbReference>
<evidence type="ECO:0000256" key="2">
    <source>
        <dbReference type="ARBA" id="ARBA00009160"/>
    </source>
</evidence>
<dbReference type="STRING" id="857342.A0A2T3B2E2"/>
<evidence type="ECO:0000256" key="4">
    <source>
        <dbReference type="ARBA" id="ARBA00022989"/>
    </source>
</evidence>
<evidence type="ECO:0000256" key="6">
    <source>
        <dbReference type="SAM" id="Phobius"/>
    </source>
</evidence>
<dbReference type="PANTHER" id="PTHR21346">
    <property type="entry name" value="FUN14 DOMAIN CONTAINING"/>
    <property type="match status" value="1"/>
</dbReference>
<comment type="subcellular location">
    <subcellularLocation>
        <location evidence="1">Membrane</location>
    </subcellularLocation>
</comment>
<dbReference type="EMBL" id="KZ679011">
    <property type="protein sequence ID" value="PSS18703.1"/>
    <property type="molecule type" value="Genomic_DNA"/>
</dbReference>
<evidence type="ECO:0008006" key="9">
    <source>
        <dbReference type="Google" id="ProtNLM"/>
    </source>
</evidence>
<dbReference type="OrthoDB" id="3990500at2759"/>
<dbReference type="RefSeq" id="XP_024721055.1">
    <property type="nucleotide sequence ID" value="XM_024862652.1"/>
</dbReference>
<name>A0A2T3B2E2_AMORE</name>
<sequence>MASIFLRPLLRPQSLGMGLGLSIAGYHALHQRPVRLDAPVLQGDSYGRNAQTPVRRNGPLNPRAVRQISSGSITGLCAGLAVSTFSRLLALLIGLLVVGVQWASSYGINVIPYKRLQNYVTSIDLRSAVEDNVAFKVSFGTTFALAAFMKF</sequence>
<dbReference type="Pfam" id="PF04930">
    <property type="entry name" value="FUN14"/>
    <property type="match status" value="1"/>
</dbReference>
<dbReference type="GO" id="GO:0005741">
    <property type="term" value="C:mitochondrial outer membrane"/>
    <property type="evidence" value="ECO:0007669"/>
    <property type="project" value="TreeGrafter"/>
</dbReference>
<keyword evidence="4 6" id="KW-1133">Transmembrane helix</keyword>
<accession>A0A2T3B2E2</accession>
<feature type="transmembrane region" description="Helical" evidence="6">
    <location>
        <begin position="88"/>
        <end position="108"/>
    </location>
</feature>
<reference evidence="7 8" key="1">
    <citation type="journal article" date="2018" name="New Phytol.">
        <title>Comparative genomics and transcriptomics depict ericoid mycorrhizal fungi as versatile saprotrophs and plant mutualists.</title>
        <authorList>
            <person name="Martino E."/>
            <person name="Morin E."/>
            <person name="Grelet G.A."/>
            <person name="Kuo A."/>
            <person name="Kohler A."/>
            <person name="Daghino S."/>
            <person name="Barry K.W."/>
            <person name="Cichocki N."/>
            <person name="Clum A."/>
            <person name="Dockter R.B."/>
            <person name="Hainaut M."/>
            <person name="Kuo R.C."/>
            <person name="LaButti K."/>
            <person name="Lindahl B.D."/>
            <person name="Lindquist E.A."/>
            <person name="Lipzen A."/>
            <person name="Khouja H.R."/>
            <person name="Magnuson J."/>
            <person name="Murat C."/>
            <person name="Ohm R.A."/>
            <person name="Singer S.W."/>
            <person name="Spatafora J.W."/>
            <person name="Wang M."/>
            <person name="Veneault-Fourrey C."/>
            <person name="Henrissat B."/>
            <person name="Grigoriev I.V."/>
            <person name="Martin F.M."/>
            <person name="Perotto S."/>
        </authorList>
    </citation>
    <scope>NUCLEOTIDE SEQUENCE [LARGE SCALE GENOMIC DNA]</scope>
    <source>
        <strain evidence="7 8">ATCC 22711</strain>
    </source>
</reference>
<protein>
    <recommendedName>
        <fullName evidence="9">Fun14 family protein</fullName>
    </recommendedName>
</protein>
<evidence type="ECO:0000256" key="3">
    <source>
        <dbReference type="ARBA" id="ARBA00022692"/>
    </source>
</evidence>
<keyword evidence="3 6" id="KW-0812">Transmembrane</keyword>